<reference evidence="7 8" key="1">
    <citation type="submission" date="2024-03" db="EMBL/GenBank/DDBJ databases">
        <authorList>
            <person name="Martinez-Hernandez J."/>
        </authorList>
    </citation>
    <scope>NUCLEOTIDE SEQUENCE [LARGE SCALE GENOMIC DNA]</scope>
</reference>
<gene>
    <name evidence="7" type="ORF">LLUT_LOCUS31007</name>
</gene>
<keyword evidence="3" id="KW-0238">DNA-binding</keyword>
<dbReference type="CDD" id="cd10017">
    <property type="entry name" value="B3_DNA"/>
    <property type="match status" value="1"/>
</dbReference>
<dbReference type="PANTHER" id="PTHR31391">
    <property type="entry name" value="B3 DOMAIN-CONTAINING PROTEIN OS11G0197600-RELATED"/>
    <property type="match status" value="1"/>
</dbReference>
<dbReference type="SUPFAM" id="SSF101936">
    <property type="entry name" value="DNA-binding pseudobarrel domain"/>
    <property type="match status" value="1"/>
</dbReference>
<evidence type="ECO:0000256" key="4">
    <source>
        <dbReference type="ARBA" id="ARBA00023163"/>
    </source>
</evidence>
<evidence type="ECO:0000256" key="2">
    <source>
        <dbReference type="ARBA" id="ARBA00023015"/>
    </source>
</evidence>
<dbReference type="PANTHER" id="PTHR31391:SF157">
    <property type="entry name" value="B3 DOMAIN-CONTAINING PROTEIN REM16"/>
    <property type="match status" value="1"/>
</dbReference>
<accession>A0AAV1Y7J2</accession>
<dbReference type="Pfam" id="PF02362">
    <property type="entry name" value="B3"/>
    <property type="match status" value="1"/>
</dbReference>
<evidence type="ECO:0000256" key="3">
    <source>
        <dbReference type="ARBA" id="ARBA00023125"/>
    </source>
</evidence>
<evidence type="ECO:0000256" key="5">
    <source>
        <dbReference type="ARBA" id="ARBA00023242"/>
    </source>
</evidence>
<evidence type="ECO:0000313" key="8">
    <source>
        <dbReference type="Proteomes" id="UP001497480"/>
    </source>
</evidence>
<sequence length="640" mass="70415">MLLFSIEMDGQSCERCKSWVDNIYWTHFQVLHFAQILRSGYDQHLALPKTFSNNLKEKLPENVGLRGPCGIVWTVGLTTRDDALYFAPGWQQFVKDHSFKENDLLVFKYNGGESLFDVLIFDGESFCEKVDSYCVRKCEHNENGIVCLSKRRDTNDCVNEVNTPSNAGVECAAPEKFVHNNGFVVPAAIPYEAPSSERTVNAGVESASPGQFIRASGDTVAMSVPSQTTDTRARNLVSATTHVQARQRGRLPKVSSAHQGVVDTDNRVEEVNTLSNASLENVALEKSVHDNSVIVPAPALFEAPSSERTTYETVRDLVSAATHVQTKRKGKPPKVSNAPQGVVETDNCVEEVNTPSNAGVHCAALEKSVHHKTVVPVTVPFETPITESTFNAGVDCAATEKSVHQNTVVSVSSPFETPIVEETCDAVVEFAPPPPPQKFIQANGDIVPATNPLQTTDKRFKIRKLVSAVKHVQTKQRGSPSKIPSAGQGVTDWVTDSDVDSSGQSAAQIELYTSNRRPVTEHEINNARHLAQAACTKKSLLIVMQPEQVYTRFYLSLPSRCTGELTLGQRKFALDNNLEEFDVCVFRPMGKVYGTWLIDVKIFRVVKDITPRTIPKPPSKRGRKEQSVTFRQNSCPSCGA</sequence>
<dbReference type="GO" id="GO:0003677">
    <property type="term" value="F:DNA binding"/>
    <property type="evidence" value="ECO:0007669"/>
    <property type="project" value="UniProtKB-KW"/>
</dbReference>
<dbReference type="AlphaFoldDB" id="A0AAV1Y7J2"/>
<organism evidence="7 8">
    <name type="scientific">Lupinus luteus</name>
    <name type="common">European yellow lupine</name>
    <dbReference type="NCBI Taxonomy" id="3873"/>
    <lineage>
        <taxon>Eukaryota</taxon>
        <taxon>Viridiplantae</taxon>
        <taxon>Streptophyta</taxon>
        <taxon>Embryophyta</taxon>
        <taxon>Tracheophyta</taxon>
        <taxon>Spermatophyta</taxon>
        <taxon>Magnoliopsida</taxon>
        <taxon>eudicotyledons</taxon>
        <taxon>Gunneridae</taxon>
        <taxon>Pentapetalae</taxon>
        <taxon>rosids</taxon>
        <taxon>fabids</taxon>
        <taxon>Fabales</taxon>
        <taxon>Fabaceae</taxon>
        <taxon>Papilionoideae</taxon>
        <taxon>50 kb inversion clade</taxon>
        <taxon>genistoids sensu lato</taxon>
        <taxon>core genistoids</taxon>
        <taxon>Genisteae</taxon>
        <taxon>Lupinus</taxon>
    </lineage>
</organism>
<dbReference type="InterPro" id="IPR003340">
    <property type="entry name" value="B3_DNA-bd"/>
</dbReference>
<evidence type="ECO:0000313" key="7">
    <source>
        <dbReference type="EMBL" id="CAL0329947.1"/>
    </source>
</evidence>
<feature type="domain" description="TF-B3" evidence="6">
    <location>
        <begin position="30"/>
        <end position="124"/>
    </location>
</feature>
<dbReference type="PROSITE" id="PS50863">
    <property type="entry name" value="B3"/>
    <property type="match status" value="1"/>
</dbReference>
<evidence type="ECO:0000259" key="6">
    <source>
        <dbReference type="PROSITE" id="PS50863"/>
    </source>
</evidence>
<dbReference type="Gene3D" id="2.40.330.10">
    <property type="entry name" value="DNA-binding pseudobarrel domain"/>
    <property type="match status" value="1"/>
</dbReference>
<keyword evidence="4" id="KW-0804">Transcription</keyword>
<evidence type="ECO:0000256" key="1">
    <source>
        <dbReference type="ARBA" id="ARBA00004123"/>
    </source>
</evidence>
<keyword evidence="5" id="KW-0539">Nucleus</keyword>
<comment type="caution">
    <text evidence="7">The sequence shown here is derived from an EMBL/GenBank/DDBJ whole genome shotgun (WGS) entry which is preliminary data.</text>
</comment>
<proteinExistence type="predicted"/>
<keyword evidence="2" id="KW-0805">Transcription regulation</keyword>
<dbReference type="InterPro" id="IPR044837">
    <property type="entry name" value="REM16-like"/>
</dbReference>
<name>A0AAV1Y7J2_LUPLU</name>
<dbReference type="GO" id="GO:0005634">
    <property type="term" value="C:nucleus"/>
    <property type="evidence" value="ECO:0007669"/>
    <property type="project" value="UniProtKB-SubCell"/>
</dbReference>
<dbReference type="InterPro" id="IPR015300">
    <property type="entry name" value="DNA-bd_pseudobarrel_sf"/>
</dbReference>
<protein>
    <recommendedName>
        <fullName evidence="6">TF-B3 domain-containing protein</fullName>
    </recommendedName>
</protein>
<keyword evidence="8" id="KW-1185">Reference proteome</keyword>
<comment type="subcellular location">
    <subcellularLocation>
        <location evidence="1">Nucleus</location>
    </subcellularLocation>
</comment>
<dbReference type="EMBL" id="CAXHTB010000022">
    <property type="protein sequence ID" value="CAL0329947.1"/>
    <property type="molecule type" value="Genomic_DNA"/>
</dbReference>
<dbReference type="Proteomes" id="UP001497480">
    <property type="component" value="Unassembled WGS sequence"/>
</dbReference>
<dbReference type="SMART" id="SM01019">
    <property type="entry name" value="B3"/>
    <property type="match status" value="1"/>
</dbReference>